<feature type="transmembrane region" description="Helical" evidence="8">
    <location>
        <begin position="100"/>
        <end position="116"/>
    </location>
</feature>
<evidence type="ECO:0000256" key="3">
    <source>
        <dbReference type="ARBA" id="ARBA00022679"/>
    </source>
</evidence>
<dbReference type="GO" id="GO:0089702">
    <property type="term" value="F:undecaprenyl-phosphate glucose phosphotransferase activity"/>
    <property type="evidence" value="ECO:0007669"/>
    <property type="project" value="TreeGrafter"/>
</dbReference>
<accession>A0A9E7ZL19</accession>
<keyword evidence="4 8" id="KW-0812">Transmembrane</keyword>
<feature type="transmembrane region" description="Helical" evidence="8">
    <location>
        <begin position="24"/>
        <end position="57"/>
    </location>
</feature>
<keyword evidence="6 8" id="KW-0472">Membrane</keyword>
<dbReference type="GO" id="GO:0009242">
    <property type="term" value="P:colanic acid biosynthetic process"/>
    <property type="evidence" value="ECO:0007669"/>
    <property type="project" value="TreeGrafter"/>
</dbReference>
<evidence type="ECO:0000256" key="4">
    <source>
        <dbReference type="ARBA" id="ARBA00022692"/>
    </source>
</evidence>
<comment type="similarity">
    <text evidence="2">Belongs to the bacterial sugar transferase family.</text>
</comment>
<dbReference type="GO" id="GO:0016020">
    <property type="term" value="C:membrane"/>
    <property type="evidence" value="ECO:0007669"/>
    <property type="project" value="UniProtKB-SubCell"/>
</dbReference>
<comment type="subcellular location">
    <subcellularLocation>
        <location evidence="1">Membrane</location>
        <topology evidence="1">Multi-pass membrane protein</topology>
    </subcellularLocation>
</comment>
<keyword evidence="3" id="KW-0808">Transferase</keyword>
<evidence type="ECO:0000256" key="6">
    <source>
        <dbReference type="ARBA" id="ARBA00023136"/>
    </source>
</evidence>
<dbReference type="EMBL" id="CP102774">
    <property type="protein sequence ID" value="UZF87123.1"/>
    <property type="molecule type" value="Genomic_DNA"/>
</dbReference>
<sequence>MTTNTLPPRTRHISTTILAHGTQVSWTVVVAAIEMIVISSSAFAAFLAYSAAVYGVVFFRSDYILASIGVGALYVVLCIADNQYDLLGPEWNEHSRSRGGAALALSFITLLTAGYLTNSLGGYSRGTFLAQLLATLLSQIAVRGALRQVVDRAREHGHWRRESMAVLVMPGARGVGHVRARLAARHEHILRWYDFPSIANENASFEVQLCEIRRECRTLPIDAVLILFGSDNMEVVSKTVAALSELPVRIQLLPIELAELMRRSRIGSYGHLRVLELFCGPCSLRDRFLKRSFDIVGSAVLLTILWPLLVAVSILIKLDSRGPVLFKQMRLGFNNEPIPVLKFRSMSCMEEARDGFHQAVRNDPRVTRVGRVLRRTNIDELPQLVNVLRGEMSLVGPRPHAVAHNHMFADQIDRMFRRHNVKPGMTGWAQVNGLRGETDTFEKMQKRIEHDLYYVDNWSFFFDLKILVRTVISKQAYSNAY</sequence>
<evidence type="ECO:0000256" key="1">
    <source>
        <dbReference type="ARBA" id="ARBA00004141"/>
    </source>
</evidence>
<proteinExistence type="inferred from homology"/>
<organism evidence="10">
    <name type="scientific">Bosea sp. NBC_00436</name>
    <dbReference type="NCBI Taxonomy" id="2969620"/>
    <lineage>
        <taxon>Bacteria</taxon>
        <taxon>Pseudomonadati</taxon>
        <taxon>Pseudomonadota</taxon>
        <taxon>Alphaproteobacteria</taxon>
        <taxon>Hyphomicrobiales</taxon>
        <taxon>Boseaceae</taxon>
        <taxon>Bosea</taxon>
    </lineage>
</organism>
<dbReference type="InterPro" id="IPR017475">
    <property type="entry name" value="EPS_sugar_tfrase"/>
</dbReference>
<keyword evidence="5 8" id="KW-1133">Transmembrane helix</keyword>
<dbReference type="GO" id="GO:0000271">
    <property type="term" value="P:polysaccharide biosynthetic process"/>
    <property type="evidence" value="ECO:0007669"/>
    <property type="project" value="UniProtKB-KW"/>
</dbReference>
<dbReference type="NCBIfam" id="TIGR03025">
    <property type="entry name" value="EPS_sugtrans"/>
    <property type="match status" value="1"/>
</dbReference>
<evidence type="ECO:0000256" key="5">
    <source>
        <dbReference type="ARBA" id="ARBA00022989"/>
    </source>
</evidence>
<feature type="transmembrane region" description="Helical" evidence="8">
    <location>
        <begin position="63"/>
        <end position="80"/>
    </location>
</feature>
<protein>
    <submittedName>
        <fullName evidence="10">Exopolysaccharide biosynthesis polyprenyl glycosylphosphotransferase</fullName>
    </submittedName>
</protein>
<evidence type="ECO:0000256" key="8">
    <source>
        <dbReference type="SAM" id="Phobius"/>
    </source>
</evidence>
<dbReference type="AlphaFoldDB" id="A0A9E7ZL19"/>
<keyword evidence="7" id="KW-0270">Exopolysaccharide synthesis</keyword>
<dbReference type="PANTHER" id="PTHR30576:SF21">
    <property type="entry name" value="UDP-GLUCOSE:UNDECAPRENYL-PHOSPHATE GLUCOSE-1-PHOSPHATE TRANSFERASE"/>
    <property type="match status" value="1"/>
</dbReference>
<name>A0A9E7ZL19_9HYPH</name>
<evidence type="ECO:0000256" key="7">
    <source>
        <dbReference type="ARBA" id="ARBA00023169"/>
    </source>
</evidence>
<dbReference type="Pfam" id="PF02397">
    <property type="entry name" value="Bac_transf"/>
    <property type="match status" value="1"/>
</dbReference>
<evidence type="ECO:0000256" key="2">
    <source>
        <dbReference type="ARBA" id="ARBA00006464"/>
    </source>
</evidence>
<reference evidence="10" key="1">
    <citation type="submission" date="2022-08" db="EMBL/GenBank/DDBJ databases">
        <title>Complete Genome Sequences of 2 Bosea sp. soil isolates.</title>
        <authorList>
            <person name="Alvarez Arevalo M."/>
            <person name="Sterndorff E.B."/>
            <person name="Faurdal D."/>
            <person name="Joergensen T.S."/>
            <person name="Weber T."/>
        </authorList>
    </citation>
    <scope>NUCLEOTIDE SEQUENCE</scope>
    <source>
        <strain evidence="10">NBC_00436</strain>
    </source>
</reference>
<dbReference type="PANTHER" id="PTHR30576">
    <property type="entry name" value="COLANIC BIOSYNTHESIS UDP-GLUCOSE LIPID CARRIER TRANSFERASE"/>
    <property type="match status" value="1"/>
</dbReference>
<gene>
    <name evidence="10" type="ORF">NWE54_25805</name>
</gene>
<feature type="transmembrane region" description="Helical" evidence="8">
    <location>
        <begin position="295"/>
        <end position="316"/>
    </location>
</feature>
<evidence type="ECO:0000313" key="10">
    <source>
        <dbReference type="EMBL" id="UZF87123.1"/>
    </source>
</evidence>
<feature type="domain" description="Bacterial sugar transferase" evidence="9">
    <location>
        <begin position="290"/>
        <end position="472"/>
    </location>
</feature>
<evidence type="ECO:0000259" key="9">
    <source>
        <dbReference type="Pfam" id="PF02397"/>
    </source>
</evidence>
<dbReference type="InterPro" id="IPR003362">
    <property type="entry name" value="Bact_transf"/>
</dbReference>